<dbReference type="PROSITE" id="PS50160">
    <property type="entry name" value="DNA_LIGASE_A3"/>
    <property type="match status" value="1"/>
</dbReference>
<dbReference type="FunFam" id="1.10.3260.10:FF:000001">
    <property type="entry name" value="DNA ligase"/>
    <property type="match status" value="1"/>
</dbReference>
<evidence type="ECO:0000256" key="16">
    <source>
        <dbReference type="RuleBase" id="RU004196"/>
    </source>
</evidence>
<keyword evidence="7 15" id="KW-0227">DNA damage</keyword>
<dbReference type="Pfam" id="PF04675">
    <property type="entry name" value="DNA_ligase_A_N"/>
    <property type="match status" value="1"/>
</dbReference>
<dbReference type="PROSITE" id="PS00697">
    <property type="entry name" value="DNA_LIGASE_A1"/>
    <property type="match status" value="1"/>
</dbReference>
<evidence type="ECO:0000256" key="7">
    <source>
        <dbReference type="ARBA" id="ARBA00022763"/>
    </source>
</evidence>
<dbReference type="PANTHER" id="PTHR45674">
    <property type="entry name" value="DNA LIGASE 1/3 FAMILY MEMBER"/>
    <property type="match status" value="1"/>
</dbReference>
<dbReference type="FunFam" id="2.40.50.140:FF:000062">
    <property type="entry name" value="DNA ligase"/>
    <property type="match status" value="1"/>
</dbReference>
<keyword evidence="8 15" id="KW-0067">ATP-binding</keyword>
<dbReference type="GO" id="GO:1903461">
    <property type="term" value="P:Okazaki fragment processing involved in mitotic DNA replication"/>
    <property type="evidence" value="ECO:0007669"/>
    <property type="project" value="TreeGrafter"/>
</dbReference>
<dbReference type="SUPFAM" id="SSF117018">
    <property type="entry name" value="ATP-dependent DNA ligase DNA-binding domain"/>
    <property type="match status" value="1"/>
</dbReference>
<keyword evidence="10 15" id="KW-0234">DNA repair</keyword>
<evidence type="ECO:0000256" key="4">
    <source>
        <dbReference type="ARBA" id="ARBA00022618"/>
    </source>
</evidence>
<dbReference type="EC" id="6.5.1.1" evidence="15"/>
<dbReference type="SUPFAM" id="SSF56091">
    <property type="entry name" value="DNA ligase/mRNA capping enzyme, catalytic domain"/>
    <property type="match status" value="1"/>
</dbReference>
<dbReference type="Pfam" id="PF01068">
    <property type="entry name" value="DNA_ligase_A_M"/>
    <property type="match status" value="1"/>
</dbReference>
<evidence type="ECO:0000256" key="9">
    <source>
        <dbReference type="ARBA" id="ARBA00023172"/>
    </source>
</evidence>
<evidence type="ECO:0000256" key="3">
    <source>
        <dbReference type="ARBA" id="ARBA00022598"/>
    </source>
</evidence>
<keyword evidence="12" id="KW-0131">Cell cycle</keyword>
<evidence type="ECO:0000313" key="19">
    <source>
        <dbReference type="Ensembl" id="ENSMMOP00000027505.1"/>
    </source>
</evidence>
<keyword evidence="3 15" id="KW-0436">Ligase</keyword>
<dbReference type="InterPro" id="IPR016059">
    <property type="entry name" value="DNA_ligase_ATP-dep_CS"/>
</dbReference>
<evidence type="ECO:0000256" key="2">
    <source>
        <dbReference type="ARBA" id="ARBA00007572"/>
    </source>
</evidence>
<dbReference type="FunFam" id="3.30.470.30:FF:000002">
    <property type="entry name" value="DNA ligase"/>
    <property type="match status" value="1"/>
</dbReference>
<name>A0A3Q3XFF8_MOLML</name>
<dbReference type="InterPro" id="IPR012309">
    <property type="entry name" value="DNA_ligase_ATP-dep_C"/>
</dbReference>
<comment type="subcellular location">
    <subcellularLocation>
        <location evidence="1">Nucleus</location>
    </subcellularLocation>
</comment>
<evidence type="ECO:0000256" key="13">
    <source>
        <dbReference type="ARBA" id="ARBA00034003"/>
    </source>
</evidence>
<keyword evidence="6 15" id="KW-0547">Nucleotide-binding</keyword>
<keyword evidence="5" id="KW-0235">DNA replication</keyword>
<dbReference type="GO" id="GO:0006310">
    <property type="term" value="P:DNA recombination"/>
    <property type="evidence" value="ECO:0007669"/>
    <property type="project" value="UniProtKB-KW"/>
</dbReference>
<keyword evidence="9 15" id="KW-0233">DNA recombination</keyword>
<accession>A0A3Q3XFF8</accession>
<comment type="similarity">
    <text evidence="2 16">Belongs to the ATP-dependent DNA ligase family.</text>
</comment>
<dbReference type="GO" id="GO:0003677">
    <property type="term" value="F:DNA binding"/>
    <property type="evidence" value="ECO:0007669"/>
    <property type="project" value="InterPro"/>
</dbReference>
<organism evidence="19 20">
    <name type="scientific">Mola mola</name>
    <name type="common">Ocean sunfish</name>
    <name type="synonym">Tetraodon mola</name>
    <dbReference type="NCBI Taxonomy" id="94237"/>
    <lineage>
        <taxon>Eukaryota</taxon>
        <taxon>Metazoa</taxon>
        <taxon>Chordata</taxon>
        <taxon>Craniata</taxon>
        <taxon>Vertebrata</taxon>
        <taxon>Euteleostomi</taxon>
        <taxon>Actinopterygii</taxon>
        <taxon>Neopterygii</taxon>
        <taxon>Teleostei</taxon>
        <taxon>Neoteleostei</taxon>
        <taxon>Acanthomorphata</taxon>
        <taxon>Eupercaria</taxon>
        <taxon>Tetraodontiformes</taxon>
        <taxon>Molidae</taxon>
        <taxon>Mola</taxon>
    </lineage>
</organism>
<evidence type="ECO:0000256" key="10">
    <source>
        <dbReference type="ARBA" id="ARBA00023204"/>
    </source>
</evidence>
<proteinExistence type="inferred from homology"/>
<evidence type="ECO:0000256" key="17">
    <source>
        <dbReference type="SAM" id="MobiDB-lite"/>
    </source>
</evidence>
<dbReference type="GO" id="GO:0005739">
    <property type="term" value="C:mitochondrion"/>
    <property type="evidence" value="ECO:0007669"/>
    <property type="project" value="TreeGrafter"/>
</dbReference>
<dbReference type="Gene3D" id="1.10.3260.10">
    <property type="entry name" value="DNA ligase, ATP-dependent, N-terminal domain"/>
    <property type="match status" value="1"/>
</dbReference>
<evidence type="ECO:0000256" key="8">
    <source>
        <dbReference type="ARBA" id="ARBA00022840"/>
    </source>
</evidence>
<evidence type="ECO:0000256" key="11">
    <source>
        <dbReference type="ARBA" id="ARBA00023242"/>
    </source>
</evidence>
<evidence type="ECO:0000256" key="14">
    <source>
        <dbReference type="ARBA" id="ARBA00058910"/>
    </source>
</evidence>
<dbReference type="Gene3D" id="3.30.1490.70">
    <property type="match status" value="1"/>
</dbReference>
<dbReference type="AlphaFoldDB" id="A0A3Q3XFF8"/>
<dbReference type="CDD" id="cd07969">
    <property type="entry name" value="OBF_DNA_ligase_I"/>
    <property type="match status" value="1"/>
</dbReference>
<keyword evidence="20" id="KW-1185">Reference proteome</keyword>
<dbReference type="Proteomes" id="UP000261620">
    <property type="component" value="Unplaced"/>
</dbReference>
<dbReference type="InterPro" id="IPR012308">
    <property type="entry name" value="DNA_ligase_ATP-dep_N"/>
</dbReference>
<dbReference type="InterPro" id="IPR012340">
    <property type="entry name" value="NA-bd_OB-fold"/>
</dbReference>
<sequence>PVKSPLKVQNGVQEADSPIKKVAKRSRQILDSDDDEAPDTHYNPSRPNYHPVDHACWKQGQVPYLAVARTFEKIEEDSGNIETLSNLFRSVLLLSPDLLCCVYLCLNQLGPAYLGMELGVGETVLMKAVAQATRQLDKIKAEAQEKGDLGLVAESSRSNQRMMFQPASLTAGGVFRKLKEIASMSGNSAMNKKIDIIKGLFVACRFSEARYIVSLAGKLRIGLAEQSVLSALGQAVCLTPPGQFPPAVIDEGKGMSAESRRAWIEEKSLILKQTYEMPNYDVLIPVLLKEGIDQLPNHCKLTPVPLRPMLAHPTKGVGEVMKKFDEAAFTCEYKYDGERAQIHILESGEVRIFSRNQEDNTSKYPDIVSRIPKVKKDSVVSCVLDSEAVAWDREKKQIQPFQVLTTRKRKSLQDVDASEIKVQVCVYAFDLLYLNGKSLVRQPLCRRRALLKENFSEVEGEFVFARSIDSDNTDTIADFLEQSVRSCEGLMVKTLDKDATYEIAKRSHNWLKQLKKDYLEGVGDTVDLCVIGAYLGKGKRTGTYGGFLLACYDEDNEEFQSVCKIGTGFKDEDLEQHHNFLKEHILPKPRAYYRVDQSAEPDVWLDAVQVWEVKCADLSLSPVYKAAMGMVDPEKGISLRFPRFLRIRDDKKPEDATTGTQIADLYKKQQQIQNQGEKADQEDYY</sequence>
<dbReference type="GO" id="GO:0005634">
    <property type="term" value="C:nucleus"/>
    <property type="evidence" value="ECO:0007669"/>
    <property type="project" value="UniProtKB-SubCell"/>
</dbReference>
<reference evidence="19" key="2">
    <citation type="submission" date="2025-09" db="UniProtKB">
        <authorList>
            <consortium name="Ensembl"/>
        </authorList>
    </citation>
    <scope>IDENTIFICATION</scope>
</reference>
<dbReference type="PANTHER" id="PTHR45674:SF4">
    <property type="entry name" value="DNA LIGASE 1"/>
    <property type="match status" value="1"/>
</dbReference>
<dbReference type="InterPro" id="IPR000977">
    <property type="entry name" value="DNA_ligase_ATP-dep"/>
</dbReference>
<feature type="domain" description="ATP-dependent DNA ligase family profile" evidence="18">
    <location>
        <begin position="417"/>
        <end position="553"/>
    </location>
</feature>
<evidence type="ECO:0000259" key="18">
    <source>
        <dbReference type="PROSITE" id="PS50160"/>
    </source>
</evidence>
<dbReference type="OMA" id="WIKYKRD"/>
<dbReference type="InterPro" id="IPR012310">
    <property type="entry name" value="DNA_ligase_ATP-dep_cent"/>
</dbReference>
<dbReference type="GO" id="GO:0005524">
    <property type="term" value="F:ATP binding"/>
    <property type="evidence" value="ECO:0007669"/>
    <property type="project" value="UniProtKB-KW"/>
</dbReference>
<evidence type="ECO:0000256" key="12">
    <source>
        <dbReference type="ARBA" id="ARBA00023306"/>
    </source>
</evidence>
<dbReference type="CDD" id="cd07900">
    <property type="entry name" value="Adenylation_DNA_ligase_I_Euk"/>
    <property type="match status" value="1"/>
</dbReference>
<dbReference type="Gene3D" id="3.30.470.30">
    <property type="entry name" value="DNA ligase/mRNA capping enzyme"/>
    <property type="match status" value="1"/>
</dbReference>
<dbReference type="InterPro" id="IPR050191">
    <property type="entry name" value="ATP-dep_DNA_ligase"/>
</dbReference>
<evidence type="ECO:0000256" key="1">
    <source>
        <dbReference type="ARBA" id="ARBA00004123"/>
    </source>
</evidence>
<feature type="region of interest" description="Disordered" evidence="17">
    <location>
        <begin position="1"/>
        <end position="39"/>
    </location>
</feature>
<dbReference type="GO" id="GO:0003910">
    <property type="term" value="F:DNA ligase (ATP) activity"/>
    <property type="evidence" value="ECO:0007669"/>
    <property type="project" value="UniProtKB-EC"/>
</dbReference>
<evidence type="ECO:0000256" key="6">
    <source>
        <dbReference type="ARBA" id="ARBA00022741"/>
    </source>
</evidence>
<feature type="region of interest" description="Disordered" evidence="17">
    <location>
        <begin position="652"/>
        <end position="685"/>
    </location>
</feature>
<dbReference type="GO" id="GO:0051301">
    <property type="term" value="P:cell division"/>
    <property type="evidence" value="ECO:0007669"/>
    <property type="project" value="UniProtKB-KW"/>
</dbReference>
<evidence type="ECO:0000256" key="5">
    <source>
        <dbReference type="ARBA" id="ARBA00022705"/>
    </source>
</evidence>
<comment type="function">
    <text evidence="14">DNA ligase that seals nicks in double-stranded during DNA repair. Also involved in DNA replication and DNA recombination.</text>
</comment>
<dbReference type="InterPro" id="IPR036599">
    <property type="entry name" value="DNA_ligase_N_sf"/>
</dbReference>
<dbReference type="GO" id="GO:0006281">
    <property type="term" value="P:DNA repair"/>
    <property type="evidence" value="ECO:0007669"/>
    <property type="project" value="UniProtKB-KW"/>
</dbReference>
<evidence type="ECO:0000313" key="20">
    <source>
        <dbReference type="Proteomes" id="UP000261620"/>
    </source>
</evidence>
<keyword evidence="4" id="KW-0132">Cell division</keyword>
<comment type="catalytic activity">
    <reaction evidence="13 15">
        <text>ATP + (deoxyribonucleotide)n-3'-hydroxyl + 5'-phospho-(deoxyribonucleotide)m = (deoxyribonucleotide)n+m + AMP + diphosphate.</text>
        <dbReference type="EC" id="6.5.1.1"/>
    </reaction>
</comment>
<evidence type="ECO:0000256" key="15">
    <source>
        <dbReference type="RuleBase" id="RU000617"/>
    </source>
</evidence>
<dbReference type="GO" id="GO:0071897">
    <property type="term" value="P:DNA biosynthetic process"/>
    <property type="evidence" value="ECO:0007669"/>
    <property type="project" value="InterPro"/>
</dbReference>
<dbReference type="SUPFAM" id="SSF50249">
    <property type="entry name" value="Nucleic acid-binding proteins"/>
    <property type="match status" value="1"/>
</dbReference>
<keyword evidence="11" id="KW-0539">Nucleus</keyword>
<protein>
    <recommendedName>
        <fullName evidence="15">DNA ligase</fullName>
        <ecNumber evidence="15">6.5.1.1</ecNumber>
    </recommendedName>
</protein>
<dbReference type="NCBIfam" id="TIGR00574">
    <property type="entry name" value="dnl1"/>
    <property type="match status" value="1"/>
</dbReference>
<dbReference type="Pfam" id="PF04679">
    <property type="entry name" value="DNA_ligase_A_C"/>
    <property type="match status" value="1"/>
</dbReference>
<dbReference type="Gene3D" id="2.40.50.140">
    <property type="entry name" value="Nucleic acid-binding proteins"/>
    <property type="match status" value="1"/>
</dbReference>
<reference evidence="19" key="1">
    <citation type="submission" date="2025-08" db="UniProtKB">
        <authorList>
            <consortium name="Ensembl"/>
        </authorList>
    </citation>
    <scope>IDENTIFICATION</scope>
</reference>
<dbReference type="Ensembl" id="ENSMMOT00000027974.1">
    <property type="protein sequence ID" value="ENSMMOP00000027505.1"/>
    <property type="gene ID" value="ENSMMOG00000020805.1"/>
</dbReference>